<dbReference type="Proteomes" id="UP000289437">
    <property type="component" value="Unassembled WGS sequence"/>
</dbReference>
<accession>A0A4Q0T1L0</accession>
<protein>
    <submittedName>
        <fullName evidence="2">CHP03435 domain-containing protein</fullName>
    </submittedName>
</protein>
<organism evidence="2 3">
    <name type="scientific">Granulicella sibirica</name>
    <dbReference type="NCBI Taxonomy" id="2479048"/>
    <lineage>
        <taxon>Bacteria</taxon>
        <taxon>Pseudomonadati</taxon>
        <taxon>Acidobacteriota</taxon>
        <taxon>Terriglobia</taxon>
        <taxon>Terriglobales</taxon>
        <taxon>Acidobacteriaceae</taxon>
        <taxon>Granulicella</taxon>
    </lineage>
</organism>
<evidence type="ECO:0000313" key="2">
    <source>
        <dbReference type="EMBL" id="RXH55789.1"/>
    </source>
</evidence>
<dbReference type="InterPro" id="IPR017801">
    <property type="entry name" value="DUF3738"/>
</dbReference>
<comment type="caution">
    <text evidence="2">The sequence shown here is derived from an EMBL/GenBank/DDBJ whole genome shotgun (WGS) entry which is preliminary data.</text>
</comment>
<reference evidence="2 3" key="1">
    <citation type="submission" date="2018-11" db="EMBL/GenBank/DDBJ databases">
        <authorList>
            <person name="Mardanov A.V."/>
            <person name="Ravin N.V."/>
            <person name="Dedysh S.N."/>
        </authorList>
    </citation>
    <scope>NUCLEOTIDE SEQUENCE [LARGE SCALE GENOMIC DNA]</scope>
    <source>
        <strain evidence="2 3">AF10</strain>
    </source>
</reference>
<evidence type="ECO:0000313" key="3">
    <source>
        <dbReference type="Proteomes" id="UP000289437"/>
    </source>
</evidence>
<evidence type="ECO:0000256" key="1">
    <source>
        <dbReference type="SAM" id="MobiDB-lite"/>
    </source>
</evidence>
<keyword evidence="3" id="KW-1185">Reference proteome</keyword>
<feature type="region of interest" description="Disordered" evidence="1">
    <location>
        <begin position="134"/>
        <end position="169"/>
    </location>
</feature>
<dbReference type="AlphaFoldDB" id="A0A4Q0T1L0"/>
<proteinExistence type="predicted"/>
<dbReference type="EMBL" id="RDSM01000002">
    <property type="protein sequence ID" value="RXH55789.1"/>
    <property type="molecule type" value="Genomic_DNA"/>
</dbReference>
<gene>
    <name evidence="2" type="ORF">GRAN_2646</name>
</gene>
<dbReference type="Pfam" id="PF12543">
    <property type="entry name" value="DUF3738"/>
    <property type="match status" value="1"/>
</dbReference>
<reference evidence="3" key="2">
    <citation type="submission" date="2019-02" db="EMBL/GenBank/DDBJ databases">
        <title>Granulicella sibirica sp. nov., a psychrotolerant acidobacterium isolated from an organic soil layer in forested tundra, West Siberia.</title>
        <authorList>
            <person name="Oshkin I.Y."/>
            <person name="Kulichevskaya I.S."/>
            <person name="Rijpstra W.I.C."/>
            <person name="Sinninghe Damste J.S."/>
            <person name="Rakitin A.L."/>
            <person name="Ravin N.V."/>
            <person name="Dedysh S.N."/>
        </authorList>
    </citation>
    <scope>NUCLEOTIDE SEQUENCE [LARGE SCALE GENOMIC DNA]</scope>
    <source>
        <strain evidence="3">AF10</strain>
    </source>
</reference>
<name>A0A4Q0T1L0_9BACT</name>
<feature type="region of interest" description="Disordered" evidence="1">
    <location>
        <begin position="313"/>
        <end position="335"/>
    </location>
</feature>
<sequence length="459" mass="49481">MLRLYPASFRKRYEGEAMLLIRDRFRDETGFVRRARLWWDLVVDALGGLPSAYRNSYGATEDLLSLGAASGPSFHVLVDEPLGQGSIFVAGMTSLMVLLLVAFELGRPIAYQSIYGANGQMSPVEAVVQRLNRGSAGDSGGSDFQQSSRAARAGGPGSQTPASGGSGSEAAMLMTSQSDKPAKMSFEVASIRVSKPGTFTPPNFALDGGDSYAPFADPGGQFLADFPLSVYIQFAYQLPASPERTEAMLARLPKWVTTDHFEIRAKADGHPTKDQMRLMLQSLLADRFGLVAHFETQETPVLALLLDKPGKTGPNLRSHAEGPPCNDHPDGPTPHSAMKADGVFPPDCGSFMLVPAANHEMMIGSRDATMKTIADTLPSVGRLGRPLVDETGLAGRFDFTMHWEREAASASQAWAEAPAELQGPTFQEALKDQLGLKLKATRAPVDFLVVDHVERPSEN</sequence>
<dbReference type="NCBIfam" id="TIGR03435">
    <property type="entry name" value="Soli_TIGR03435"/>
    <property type="match status" value="1"/>
</dbReference>